<feature type="region of interest" description="Disordered" evidence="1">
    <location>
        <begin position="1"/>
        <end position="27"/>
    </location>
</feature>
<dbReference type="Proteomes" id="UP001417504">
    <property type="component" value="Unassembled WGS sequence"/>
</dbReference>
<accession>A0AAP0PS78</accession>
<dbReference type="EMBL" id="JBBNAE010000001">
    <property type="protein sequence ID" value="KAK9152694.1"/>
    <property type="molecule type" value="Genomic_DNA"/>
</dbReference>
<dbReference type="AlphaFoldDB" id="A0AAP0PS78"/>
<protein>
    <submittedName>
        <fullName evidence="2">Uncharacterized protein</fullName>
    </submittedName>
</protein>
<proteinExistence type="predicted"/>
<reference evidence="2 3" key="1">
    <citation type="submission" date="2024-01" db="EMBL/GenBank/DDBJ databases">
        <title>Genome assemblies of Stephania.</title>
        <authorList>
            <person name="Yang L."/>
        </authorList>
    </citation>
    <scope>NUCLEOTIDE SEQUENCE [LARGE SCALE GENOMIC DNA]</scope>
    <source>
        <strain evidence="2">QJT</strain>
        <tissue evidence="2">Leaf</tissue>
    </source>
</reference>
<evidence type="ECO:0000256" key="1">
    <source>
        <dbReference type="SAM" id="MobiDB-lite"/>
    </source>
</evidence>
<organism evidence="2 3">
    <name type="scientific">Stephania japonica</name>
    <dbReference type="NCBI Taxonomy" id="461633"/>
    <lineage>
        <taxon>Eukaryota</taxon>
        <taxon>Viridiplantae</taxon>
        <taxon>Streptophyta</taxon>
        <taxon>Embryophyta</taxon>
        <taxon>Tracheophyta</taxon>
        <taxon>Spermatophyta</taxon>
        <taxon>Magnoliopsida</taxon>
        <taxon>Ranunculales</taxon>
        <taxon>Menispermaceae</taxon>
        <taxon>Menispermoideae</taxon>
        <taxon>Cissampelideae</taxon>
        <taxon>Stephania</taxon>
    </lineage>
</organism>
<evidence type="ECO:0000313" key="2">
    <source>
        <dbReference type="EMBL" id="KAK9152694.1"/>
    </source>
</evidence>
<evidence type="ECO:0000313" key="3">
    <source>
        <dbReference type="Proteomes" id="UP001417504"/>
    </source>
</evidence>
<sequence length="154" mass="17832">MRQGGSSAVESSSDKNSSNLKRYSRVQQKIRQWKKARVNRTMLPTISKEPKITLRMSHEDQMDSLCKSYKSYQERMRKFDDFFIGLQVGRGILIPRGALPRWGKDSPHFAPRGVEHGAKPCSRWARRGRGLFLHRKEGERHIEEGELHGLEVSK</sequence>
<name>A0AAP0PS78_9MAGN</name>
<comment type="caution">
    <text evidence="2">The sequence shown here is derived from an EMBL/GenBank/DDBJ whole genome shotgun (WGS) entry which is preliminary data.</text>
</comment>
<keyword evidence="3" id="KW-1185">Reference proteome</keyword>
<gene>
    <name evidence="2" type="ORF">Sjap_000174</name>
</gene>